<comment type="caution">
    <text evidence="2">The sequence shown here is derived from an EMBL/GenBank/DDBJ whole genome shotgun (WGS) entry which is preliminary data.</text>
</comment>
<keyword evidence="1" id="KW-0812">Transmembrane</keyword>
<feature type="transmembrane region" description="Helical" evidence="1">
    <location>
        <begin position="77"/>
        <end position="96"/>
    </location>
</feature>
<sequence length="104" mass="11742">MDGRVPMWNGHESFWAMASYPNPEPFLSLGDVLFLIALFGLYQAIRESFRRVLSPLQLIGFVNVMALVGWGVVFMVWGSYLAITLSAIPQLYLFCLTRPRAVEA</sequence>
<evidence type="ECO:0000313" key="2">
    <source>
        <dbReference type="EMBL" id="GEL53009.1"/>
    </source>
</evidence>
<keyword evidence="1" id="KW-1133">Transmembrane helix</keyword>
<evidence type="ECO:0000256" key="1">
    <source>
        <dbReference type="SAM" id="Phobius"/>
    </source>
</evidence>
<accession>A0AAN4U1X1</accession>
<gene>
    <name evidence="2" type="ORF">ABO01nite_10160</name>
</gene>
<dbReference type="AlphaFoldDB" id="A0AAN4U1X1"/>
<name>A0AAN4U1X1_9PROT</name>
<keyword evidence="1" id="KW-0472">Membrane</keyword>
<dbReference type="Proteomes" id="UP000321287">
    <property type="component" value="Unassembled WGS sequence"/>
</dbReference>
<proteinExistence type="predicted"/>
<dbReference type="GeneID" id="78225445"/>
<organism evidence="2 3">
    <name type="scientific">Asaia bogorensis NBRC 16594</name>
    <dbReference type="NCBI Taxonomy" id="1231624"/>
    <lineage>
        <taxon>Bacteria</taxon>
        <taxon>Pseudomonadati</taxon>
        <taxon>Pseudomonadota</taxon>
        <taxon>Alphaproteobacteria</taxon>
        <taxon>Acetobacterales</taxon>
        <taxon>Acetobacteraceae</taxon>
        <taxon>Asaia</taxon>
    </lineage>
</organism>
<keyword evidence="3" id="KW-1185">Reference proteome</keyword>
<feature type="transmembrane region" description="Helical" evidence="1">
    <location>
        <begin position="26"/>
        <end position="45"/>
    </location>
</feature>
<protein>
    <submittedName>
        <fullName evidence="2">Uncharacterized protein</fullName>
    </submittedName>
</protein>
<reference evidence="2 3" key="1">
    <citation type="submission" date="2019-07" db="EMBL/GenBank/DDBJ databases">
        <title>Whole genome shotgun sequence of Asaia bogorensis NBRC 16594.</title>
        <authorList>
            <person name="Hosoyama A."/>
            <person name="Uohara A."/>
            <person name="Ohji S."/>
            <person name="Ichikawa N."/>
        </authorList>
    </citation>
    <scope>NUCLEOTIDE SEQUENCE [LARGE SCALE GENOMIC DNA]</scope>
    <source>
        <strain evidence="2 3">NBRC 16594</strain>
    </source>
</reference>
<dbReference type="EMBL" id="BJVS01000002">
    <property type="protein sequence ID" value="GEL53009.1"/>
    <property type="molecule type" value="Genomic_DNA"/>
</dbReference>
<dbReference type="RefSeq" id="WP_146926427.1">
    <property type="nucleotide sequence ID" value="NZ_AP014690.1"/>
</dbReference>
<evidence type="ECO:0000313" key="3">
    <source>
        <dbReference type="Proteomes" id="UP000321287"/>
    </source>
</evidence>
<feature type="transmembrane region" description="Helical" evidence="1">
    <location>
        <begin position="52"/>
        <end position="71"/>
    </location>
</feature>